<dbReference type="InterPro" id="IPR036249">
    <property type="entry name" value="Thioredoxin-like_sf"/>
</dbReference>
<name>A0ABQ5S0N5_9CHLO</name>
<gene>
    <name evidence="5" type="ORF">VaNZ11_005943</name>
</gene>
<dbReference type="Proteomes" id="UP001165090">
    <property type="component" value="Unassembled WGS sequence"/>
</dbReference>
<organism evidence="5 6">
    <name type="scientific">Volvox africanus</name>
    <dbReference type="NCBI Taxonomy" id="51714"/>
    <lineage>
        <taxon>Eukaryota</taxon>
        <taxon>Viridiplantae</taxon>
        <taxon>Chlorophyta</taxon>
        <taxon>core chlorophytes</taxon>
        <taxon>Chlorophyceae</taxon>
        <taxon>CS clade</taxon>
        <taxon>Chlamydomonadales</taxon>
        <taxon>Volvocaceae</taxon>
        <taxon>Volvox</taxon>
    </lineage>
</organism>
<dbReference type="EMBL" id="BSDZ01000014">
    <property type="protein sequence ID" value="GLI63174.1"/>
    <property type="molecule type" value="Genomic_DNA"/>
</dbReference>
<feature type="region of interest" description="Disordered" evidence="3">
    <location>
        <begin position="214"/>
        <end position="244"/>
    </location>
</feature>
<dbReference type="InterPro" id="IPR013766">
    <property type="entry name" value="Thioredoxin_domain"/>
</dbReference>
<evidence type="ECO:0000256" key="3">
    <source>
        <dbReference type="SAM" id="MobiDB-lite"/>
    </source>
</evidence>
<feature type="compositionally biased region" description="Low complexity" evidence="3">
    <location>
        <begin position="165"/>
        <end position="179"/>
    </location>
</feature>
<dbReference type="PANTHER" id="PTHR45672:SF3">
    <property type="entry name" value="THIOREDOXIN DOMAIN-CONTAINING PROTEIN 5"/>
    <property type="match status" value="1"/>
</dbReference>
<feature type="non-terminal residue" evidence="5">
    <location>
        <position position="280"/>
    </location>
</feature>
<evidence type="ECO:0000256" key="2">
    <source>
        <dbReference type="ARBA" id="ARBA00022729"/>
    </source>
</evidence>
<feature type="domain" description="Thioredoxin" evidence="4">
    <location>
        <begin position="3"/>
        <end position="115"/>
    </location>
</feature>
<dbReference type="Pfam" id="PF00085">
    <property type="entry name" value="Thioredoxin"/>
    <property type="match status" value="1"/>
</dbReference>
<dbReference type="PROSITE" id="PS51352">
    <property type="entry name" value="THIOREDOXIN_2"/>
    <property type="match status" value="1"/>
</dbReference>
<comment type="caution">
    <text evidence="5">The sequence shown here is derived from an EMBL/GenBank/DDBJ whole genome shotgun (WGS) entry which is preliminary data.</text>
</comment>
<reference evidence="5 6" key="1">
    <citation type="journal article" date="2023" name="IScience">
        <title>Expanded male sex-determining region conserved during the evolution of homothallism in the green alga Volvox.</title>
        <authorList>
            <person name="Yamamoto K."/>
            <person name="Matsuzaki R."/>
            <person name="Mahakham W."/>
            <person name="Heman W."/>
            <person name="Sekimoto H."/>
            <person name="Kawachi M."/>
            <person name="Minakuchi Y."/>
            <person name="Toyoda A."/>
            <person name="Nozaki H."/>
        </authorList>
    </citation>
    <scope>NUCLEOTIDE SEQUENCE [LARGE SCALE GENOMIC DNA]</scope>
    <source>
        <strain evidence="5 6">NIES-4468</strain>
    </source>
</reference>
<comment type="similarity">
    <text evidence="1">Belongs to the protein disulfide isomerase family.</text>
</comment>
<dbReference type="InterPro" id="IPR051063">
    <property type="entry name" value="PDI"/>
</dbReference>
<evidence type="ECO:0000313" key="5">
    <source>
        <dbReference type="EMBL" id="GLI63174.1"/>
    </source>
</evidence>
<protein>
    <recommendedName>
        <fullName evidence="4">Thioredoxin domain-containing protein</fullName>
    </recommendedName>
</protein>
<keyword evidence="2" id="KW-0732">Signal</keyword>
<feature type="compositionally biased region" description="Basic and acidic residues" evidence="3">
    <location>
        <begin position="226"/>
        <end position="235"/>
    </location>
</feature>
<dbReference type="Gene3D" id="3.40.30.10">
    <property type="entry name" value="Glutaredoxin"/>
    <property type="match status" value="1"/>
</dbReference>
<evidence type="ECO:0000313" key="6">
    <source>
        <dbReference type="Proteomes" id="UP001165090"/>
    </source>
</evidence>
<dbReference type="CDD" id="cd02961">
    <property type="entry name" value="PDI_a_family"/>
    <property type="match status" value="1"/>
</dbReference>
<sequence length="280" mass="29837">KTMPLSSRVRELNIWTFQGSVGDSRLWFVKFYVPWCRGCKRMTGQYDELAEAFESKPEIVIARFDCMQNEKLCERLGVDRTPTLKLFFNGAVVETYKADFYHVELMGPFLRKMLEKYKGVTKSKTQDMDAGTAAAGGVSVRGAGKAQDETAAAHLEGGNNSSVETSPKAAPGPAGSAGTAGLRYGRVEVQPDDVIRATPLEAGVYDRPAGATPFIYGEDSDGEGGGTKEHSDNQLDVRTASRKWVSPERAEDAVLTEVASAVAADLPDGGGGDGGDGGGG</sequence>
<keyword evidence="6" id="KW-1185">Reference proteome</keyword>
<evidence type="ECO:0000256" key="1">
    <source>
        <dbReference type="ARBA" id="ARBA00006347"/>
    </source>
</evidence>
<dbReference type="PANTHER" id="PTHR45672">
    <property type="entry name" value="PROTEIN DISULFIDE-ISOMERASE C17H9.14C-RELATED"/>
    <property type="match status" value="1"/>
</dbReference>
<evidence type="ECO:0000259" key="4">
    <source>
        <dbReference type="PROSITE" id="PS51352"/>
    </source>
</evidence>
<accession>A0ABQ5S0N5</accession>
<proteinExistence type="inferred from homology"/>
<dbReference type="SUPFAM" id="SSF52833">
    <property type="entry name" value="Thioredoxin-like"/>
    <property type="match status" value="1"/>
</dbReference>
<feature type="region of interest" description="Disordered" evidence="3">
    <location>
        <begin position="155"/>
        <end position="179"/>
    </location>
</feature>
<feature type="non-terminal residue" evidence="5">
    <location>
        <position position="1"/>
    </location>
</feature>